<sequence length="257" mass="28336">MAKKNKGQQQQQQQGNARTQGHSNGSVDDAATEDWKADSKASDSLLALTPGTASETGVERRTRPRATKLHIDFLKTAIEDTQETIRFLDTKAGMIVAFESVLLSGALFEAGGMEVLQALLNRGYSGFIGAMLFGLLLFSAMIVYHVQLTLRAIFPAENPSKHVDNGGLEPPNTFLLWRMDKNGMMQPSLPTYLAQVTAMDEDDVATELSSQLLKLSYIRKRKQDILSKSFLWLFGLVIAFIAVQLLHLVASLYDQDG</sequence>
<evidence type="ECO:0000256" key="5">
    <source>
        <dbReference type="ARBA" id="ARBA00022989"/>
    </source>
</evidence>
<dbReference type="InParanoid" id="A0A0D2WY29"/>
<dbReference type="AlphaFoldDB" id="A0A0D2WY29"/>
<dbReference type="Pfam" id="PF18967">
    <property type="entry name" value="PycTM"/>
    <property type="match status" value="1"/>
</dbReference>
<dbReference type="InterPro" id="IPR043760">
    <property type="entry name" value="PycTM_dom"/>
</dbReference>
<reference evidence="12" key="1">
    <citation type="submission" date="2011-02" db="EMBL/GenBank/DDBJ databases">
        <title>The Genome Sequence of Capsaspora owczarzaki ATCC 30864.</title>
        <authorList>
            <person name="Russ C."/>
            <person name="Cuomo C."/>
            <person name="Burger G."/>
            <person name="Gray M.W."/>
            <person name="Holland P.W.H."/>
            <person name="King N."/>
            <person name="Lang F.B.F."/>
            <person name="Roger A.J."/>
            <person name="Ruiz-Trillo I."/>
            <person name="Young S.K."/>
            <person name="Zeng Q."/>
            <person name="Gargeya S."/>
            <person name="Alvarado L."/>
            <person name="Berlin A."/>
            <person name="Chapman S.B."/>
            <person name="Chen Z."/>
            <person name="Freedman E."/>
            <person name="Gellesch M."/>
            <person name="Goldberg J."/>
            <person name="Griggs A."/>
            <person name="Gujja S."/>
            <person name="Heilman E."/>
            <person name="Heiman D."/>
            <person name="Howarth C."/>
            <person name="Mehta T."/>
            <person name="Neiman D."/>
            <person name="Pearson M."/>
            <person name="Roberts A."/>
            <person name="Saif S."/>
            <person name="Shea T."/>
            <person name="Shenoy N."/>
            <person name="Sisk P."/>
            <person name="Stolte C."/>
            <person name="Sykes S."/>
            <person name="White J."/>
            <person name="Yandava C."/>
            <person name="Haas B."/>
            <person name="Nusbaum C."/>
            <person name="Birren B."/>
        </authorList>
    </citation>
    <scope>NUCLEOTIDE SEQUENCE</scope>
    <source>
        <strain evidence="12">ATCC 30864</strain>
    </source>
</reference>
<proteinExistence type="predicted"/>
<keyword evidence="12" id="KW-1185">Reference proteome</keyword>
<evidence type="ECO:0000256" key="1">
    <source>
        <dbReference type="ARBA" id="ARBA00004236"/>
    </source>
</evidence>
<evidence type="ECO:0000313" key="12">
    <source>
        <dbReference type="Proteomes" id="UP000008743"/>
    </source>
</evidence>
<dbReference type="Proteomes" id="UP000008743">
    <property type="component" value="Unassembled WGS sequence"/>
</dbReference>
<keyword evidence="2" id="KW-1003">Cell membrane</keyword>
<name>A0A0D2WY29_CAPO3</name>
<comment type="subcellular location">
    <subcellularLocation>
        <location evidence="1">Cell membrane</location>
    </subcellularLocation>
</comment>
<accession>A0A0D2WY29</accession>
<keyword evidence="5 9" id="KW-1133">Transmembrane helix</keyword>
<dbReference type="EMBL" id="KE346378">
    <property type="protein sequence ID" value="KJE98275.1"/>
    <property type="molecule type" value="Genomic_DNA"/>
</dbReference>
<feature type="transmembrane region" description="Helical" evidence="9">
    <location>
        <begin position="92"/>
        <end position="112"/>
    </location>
</feature>
<evidence type="ECO:0000313" key="11">
    <source>
        <dbReference type="EMBL" id="KJE98275.1"/>
    </source>
</evidence>
<evidence type="ECO:0000256" key="9">
    <source>
        <dbReference type="SAM" id="Phobius"/>
    </source>
</evidence>
<keyword evidence="3 9" id="KW-0812">Transmembrane</keyword>
<feature type="domain" description="Pycsar effector protein" evidence="10">
    <location>
        <begin position="74"/>
        <end position="245"/>
    </location>
</feature>
<evidence type="ECO:0000256" key="4">
    <source>
        <dbReference type="ARBA" id="ARBA00022741"/>
    </source>
</evidence>
<keyword evidence="6" id="KW-0051">Antiviral defense</keyword>
<dbReference type="RefSeq" id="XP_004342434.2">
    <property type="nucleotide sequence ID" value="XM_004342385.2"/>
</dbReference>
<keyword evidence="4" id="KW-0547">Nucleotide-binding</keyword>
<evidence type="ECO:0000256" key="6">
    <source>
        <dbReference type="ARBA" id="ARBA00023118"/>
    </source>
</evidence>
<feature type="compositionally biased region" description="Polar residues" evidence="8">
    <location>
        <begin position="15"/>
        <end position="26"/>
    </location>
</feature>
<feature type="transmembrane region" description="Helical" evidence="9">
    <location>
        <begin position="230"/>
        <end position="253"/>
    </location>
</feature>
<feature type="transmembrane region" description="Helical" evidence="9">
    <location>
        <begin position="124"/>
        <end position="144"/>
    </location>
</feature>
<keyword evidence="7 9" id="KW-0472">Membrane</keyword>
<evidence type="ECO:0000256" key="8">
    <source>
        <dbReference type="SAM" id="MobiDB-lite"/>
    </source>
</evidence>
<protein>
    <recommendedName>
        <fullName evidence="10">Pycsar effector protein domain-containing protein</fullName>
    </recommendedName>
</protein>
<organism evidence="11 12">
    <name type="scientific">Capsaspora owczarzaki (strain ATCC 30864)</name>
    <dbReference type="NCBI Taxonomy" id="595528"/>
    <lineage>
        <taxon>Eukaryota</taxon>
        <taxon>Filasterea</taxon>
        <taxon>Capsaspora</taxon>
    </lineage>
</organism>
<evidence type="ECO:0000259" key="10">
    <source>
        <dbReference type="Pfam" id="PF18967"/>
    </source>
</evidence>
<evidence type="ECO:0000256" key="2">
    <source>
        <dbReference type="ARBA" id="ARBA00022475"/>
    </source>
</evidence>
<evidence type="ECO:0000256" key="7">
    <source>
        <dbReference type="ARBA" id="ARBA00023136"/>
    </source>
</evidence>
<evidence type="ECO:0000256" key="3">
    <source>
        <dbReference type="ARBA" id="ARBA00022692"/>
    </source>
</evidence>
<feature type="region of interest" description="Disordered" evidence="8">
    <location>
        <begin position="1"/>
        <end position="42"/>
    </location>
</feature>
<gene>
    <name evidence="11" type="ORF">CAOG_008265</name>
</gene>